<sequence length="324" mass="36994">MKADKNLVISGLKAYFGERVLREKAEDKSLPLNPQHLCHYTDIDIPNEEKYVVNSNTAFMILIQIPVIQASVRLLIDPEITIAQIKEMIFKETQIPPRKQLLIHCNKYLEDTAAVKKYPFIEHMPNIFLSIKKLGGYFTTLHLHRDFFNAQYNRDFTAENDPQNLIRGGKPYTRPIGSKRFGINVFEVYSDDGNEWLQCDGSSGEWPVAYHGTKEGNVKSIIAEGFKESIRCQYGKGIYCTPDPQTALEYAISYTYEDNDYYLIFQTRVNPKTVVIVKEANPDPLGHGEYWLVPDTNDIRPYGVCVYPVSGAFPIPKSSFCSID</sequence>
<dbReference type="WBParaSite" id="PS1159_v2.g22771.t1">
    <property type="protein sequence ID" value="PS1159_v2.g22771.t1"/>
    <property type="gene ID" value="PS1159_v2.g22771"/>
</dbReference>
<reference evidence="2" key="1">
    <citation type="submission" date="2022-11" db="UniProtKB">
        <authorList>
            <consortium name="WormBaseParasite"/>
        </authorList>
    </citation>
    <scope>IDENTIFICATION</scope>
</reference>
<proteinExistence type="predicted"/>
<evidence type="ECO:0000313" key="1">
    <source>
        <dbReference type="Proteomes" id="UP000887580"/>
    </source>
</evidence>
<evidence type="ECO:0000313" key="2">
    <source>
        <dbReference type="WBParaSite" id="PS1159_v2.g22771.t1"/>
    </source>
</evidence>
<protein>
    <submittedName>
        <fullName evidence="2">Ubiquitin-like domain-containing protein</fullName>
    </submittedName>
</protein>
<organism evidence="1 2">
    <name type="scientific">Panagrolaimus sp. PS1159</name>
    <dbReference type="NCBI Taxonomy" id="55785"/>
    <lineage>
        <taxon>Eukaryota</taxon>
        <taxon>Metazoa</taxon>
        <taxon>Ecdysozoa</taxon>
        <taxon>Nematoda</taxon>
        <taxon>Chromadorea</taxon>
        <taxon>Rhabditida</taxon>
        <taxon>Tylenchina</taxon>
        <taxon>Panagrolaimomorpha</taxon>
        <taxon>Panagrolaimoidea</taxon>
        <taxon>Panagrolaimidae</taxon>
        <taxon>Panagrolaimus</taxon>
    </lineage>
</organism>
<accession>A0AC35G0X2</accession>
<dbReference type="Proteomes" id="UP000887580">
    <property type="component" value="Unplaced"/>
</dbReference>
<name>A0AC35G0X2_9BILA</name>